<accession>A0ABV1FRK5</accession>
<evidence type="ECO:0000313" key="3">
    <source>
        <dbReference type="Proteomes" id="UP001487296"/>
    </source>
</evidence>
<reference evidence="2 3" key="1">
    <citation type="submission" date="2024-04" db="EMBL/GenBank/DDBJ databases">
        <title>Human intestinal bacterial collection.</title>
        <authorList>
            <person name="Pauvert C."/>
            <person name="Hitch T.C.A."/>
            <person name="Clavel T."/>
        </authorList>
    </citation>
    <scope>NUCLEOTIDE SEQUENCE [LARGE SCALE GENOMIC DNA]</scope>
    <source>
        <strain evidence="2 3">CLA-AA-H145</strain>
    </source>
</reference>
<organism evidence="2 3">
    <name type="scientific">Hallella faecis</name>
    <dbReference type="NCBI Taxonomy" id="2841596"/>
    <lineage>
        <taxon>Bacteria</taxon>
        <taxon>Pseudomonadati</taxon>
        <taxon>Bacteroidota</taxon>
        <taxon>Bacteroidia</taxon>
        <taxon>Bacteroidales</taxon>
        <taxon>Prevotellaceae</taxon>
        <taxon>Hallella</taxon>
    </lineage>
</organism>
<keyword evidence="3" id="KW-1185">Reference proteome</keyword>
<dbReference type="PROSITE" id="PS51257">
    <property type="entry name" value="PROKAR_LIPOPROTEIN"/>
    <property type="match status" value="1"/>
</dbReference>
<evidence type="ECO:0000313" key="2">
    <source>
        <dbReference type="EMBL" id="MEQ2487051.1"/>
    </source>
</evidence>
<gene>
    <name evidence="2" type="ORF">AAAT34_08270</name>
</gene>
<dbReference type="EMBL" id="JBBNFP010000030">
    <property type="protein sequence ID" value="MEQ2487051.1"/>
    <property type="molecule type" value="Genomic_DNA"/>
</dbReference>
<protein>
    <submittedName>
        <fullName evidence="2">DUF5024 domain-containing protein</fullName>
    </submittedName>
</protein>
<dbReference type="Proteomes" id="UP001487296">
    <property type="component" value="Unassembled WGS sequence"/>
</dbReference>
<comment type="caution">
    <text evidence="2">The sequence shown here is derived from an EMBL/GenBank/DDBJ whole genome shotgun (WGS) entry which is preliminary data.</text>
</comment>
<sequence length="131" mass="14901">MPKKYLLVVLMALSCLMASAQNSIDRMVEQYSTLGGSSFVTAVKRNPKTHKVEKVVKRLTASGLRTQHFIDTFKEEARRQKDVVTTTADGYTTMIVTVEGAKQNRIYTLRYPSKERPYPDVTVTIIINMKR</sequence>
<proteinExistence type="predicted"/>
<feature type="signal peptide" evidence="1">
    <location>
        <begin position="1"/>
        <end position="20"/>
    </location>
</feature>
<name>A0ABV1FRK5_9BACT</name>
<keyword evidence="1" id="KW-0732">Signal</keyword>
<feature type="chain" id="PRO_5045059627" evidence="1">
    <location>
        <begin position="21"/>
        <end position="131"/>
    </location>
</feature>
<dbReference type="RefSeq" id="WP_215760095.1">
    <property type="nucleotide sequence ID" value="NZ_JAHKBE010000029.1"/>
</dbReference>
<evidence type="ECO:0000256" key="1">
    <source>
        <dbReference type="SAM" id="SignalP"/>
    </source>
</evidence>